<feature type="chain" id="PRO_5001728586" evidence="1">
    <location>
        <begin position="26"/>
        <end position="168"/>
    </location>
</feature>
<sequence>MFEGSSKLAFVCLYLLLMDVSSGSGSRLNNGSIIYNGAVNEIFDHRPPRGQRYSFNIGKYRRCFQTCRRQLVSEQFVPKSSSAPQLAARRCCSKAFGAFTLFVIQMDSIDLCREKRAAKLQDKTDLPFRPDRRLRAAAICLPEVKALSWRLADCSGKPERLANQLRNL</sequence>
<dbReference type="Proteomes" id="UP000030665">
    <property type="component" value="Unassembled WGS sequence"/>
</dbReference>
<evidence type="ECO:0000256" key="1">
    <source>
        <dbReference type="SAM" id="SignalP"/>
    </source>
</evidence>
<proteinExistence type="predicted"/>
<reference evidence="2" key="2">
    <citation type="submission" date="2014-03" db="EMBL/GenBank/DDBJ databases">
        <title>The whipworm genome and dual-species transcriptomics of an intimate host-pathogen interaction.</title>
        <authorList>
            <person name="Foth B.J."/>
            <person name="Tsai I.J."/>
            <person name="Reid A.J."/>
            <person name="Bancroft A.J."/>
            <person name="Nichol S."/>
            <person name="Tracey A."/>
            <person name="Holroyd N."/>
            <person name="Cotton J.A."/>
            <person name="Stanley E.J."/>
            <person name="Zarowiecki M."/>
            <person name="Liu J.Z."/>
            <person name="Huckvale T."/>
            <person name="Cooper P.J."/>
            <person name="Grencis R.K."/>
            <person name="Berriman M."/>
        </authorList>
    </citation>
    <scope>NUCLEOTIDE SEQUENCE [LARGE SCALE GENOMIC DNA]</scope>
</reference>
<evidence type="ECO:0000313" key="3">
    <source>
        <dbReference type="Proteomes" id="UP000030665"/>
    </source>
</evidence>
<dbReference type="AlphaFoldDB" id="A0A077ZB41"/>
<feature type="signal peptide" evidence="1">
    <location>
        <begin position="1"/>
        <end position="25"/>
    </location>
</feature>
<protein>
    <submittedName>
        <fullName evidence="2">Protein Wnt</fullName>
    </submittedName>
</protein>
<gene>
    <name evidence="2" type="ORF">TTRE_0000535401</name>
</gene>
<dbReference type="EMBL" id="HG806114">
    <property type="protein sequence ID" value="CDW57069.1"/>
    <property type="molecule type" value="Genomic_DNA"/>
</dbReference>
<name>A0A077ZB41_TRITR</name>
<reference evidence="2" key="1">
    <citation type="submission" date="2014-01" db="EMBL/GenBank/DDBJ databases">
        <authorList>
            <person name="Aslett M."/>
        </authorList>
    </citation>
    <scope>NUCLEOTIDE SEQUENCE</scope>
</reference>
<accession>A0A077ZB41</accession>
<evidence type="ECO:0000313" key="2">
    <source>
        <dbReference type="EMBL" id="CDW57069.1"/>
    </source>
</evidence>
<organism evidence="2 3">
    <name type="scientific">Trichuris trichiura</name>
    <name type="common">Whipworm</name>
    <name type="synonym">Trichocephalus trichiurus</name>
    <dbReference type="NCBI Taxonomy" id="36087"/>
    <lineage>
        <taxon>Eukaryota</taxon>
        <taxon>Metazoa</taxon>
        <taxon>Ecdysozoa</taxon>
        <taxon>Nematoda</taxon>
        <taxon>Enoplea</taxon>
        <taxon>Dorylaimia</taxon>
        <taxon>Trichinellida</taxon>
        <taxon>Trichuridae</taxon>
        <taxon>Trichuris</taxon>
    </lineage>
</organism>
<keyword evidence="1" id="KW-0732">Signal</keyword>
<keyword evidence="3" id="KW-1185">Reference proteome</keyword>